<organism evidence="1 2">
    <name type="scientific">Pyrenophora seminiperda CCB06</name>
    <dbReference type="NCBI Taxonomy" id="1302712"/>
    <lineage>
        <taxon>Eukaryota</taxon>
        <taxon>Fungi</taxon>
        <taxon>Dikarya</taxon>
        <taxon>Ascomycota</taxon>
        <taxon>Pezizomycotina</taxon>
        <taxon>Dothideomycetes</taxon>
        <taxon>Pleosporomycetidae</taxon>
        <taxon>Pleosporales</taxon>
        <taxon>Pleosporineae</taxon>
        <taxon>Pleosporaceae</taxon>
        <taxon>Pyrenophora</taxon>
    </lineage>
</organism>
<reference evidence="1 2" key="1">
    <citation type="journal article" date="2014" name="PLoS ONE">
        <title>De novo Genome Assembly of the Fungal Plant Pathogen Pyrenophora semeniperda.</title>
        <authorList>
            <person name="Soliai M.M."/>
            <person name="Meyer S.E."/>
            <person name="Udall J.A."/>
            <person name="Elzinga D.E."/>
            <person name="Hermansen R.A."/>
            <person name="Bodily P.M."/>
            <person name="Hart A.A."/>
            <person name="Coleman C.E."/>
        </authorList>
    </citation>
    <scope>NUCLEOTIDE SEQUENCE [LARGE SCALE GENOMIC DNA]</scope>
    <source>
        <strain evidence="1 2">CCB06</strain>
        <tissue evidence="1">Mycelium</tissue>
    </source>
</reference>
<proteinExistence type="predicted"/>
<accession>A0A3M7M9V0</accession>
<dbReference type="GO" id="GO:0016301">
    <property type="term" value="F:kinase activity"/>
    <property type="evidence" value="ECO:0007669"/>
    <property type="project" value="UniProtKB-KW"/>
</dbReference>
<gene>
    <name evidence="1" type="ORF">GMOD_00005672</name>
</gene>
<dbReference type="Gene3D" id="3.40.50.300">
    <property type="entry name" value="P-loop containing nucleotide triphosphate hydrolases"/>
    <property type="match status" value="2"/>
</dbReference>
<dbReference type="Proteomes" id="UP000265663">
    <property type="component" value="Unassembled WGS sequence"/>
</dbReference>
<dbReference type="OrthoDB" id="6362633at2759"/>
<keyword evidence="1" id="KW-0808">Transferase</keyword>
<dbReference type="SUPFAM" id="SSF52540">
    <property type="entry name" value="P-loop containing nucleoside triphosphate hydrolases"/>
    <property type="match status" value="1"/>
</dbReference>
<dbReference type="PANTHER" id="PTHR10285">
    <property type="entry name" value="URIDINE KINASE"/>
    <property type="match status" value="1"/>
</dbReference>
<dbReference type="InterPro" id="IPR027417">
    <property type="entry name" value="P-loop_NTPase"/>
</dbReference>
<sequence length="249" mass="27427">MISRPFPSRTSLEMANYSDVDTLTTVTLDLVRRIETLLSRQASNPGQRMLIALAGVPGSGKSTISNALLTELASRGIQDAAVVPMDGFHYTREVLSSFEDPKLAFKRRGAPFTFDAEGCVKLVKLLKSTPVTVGGEDNLCITAPSFDHALKDPVEEGIRISSRTRLVIIEGNYTLLRQSPWEQIAEICDERWFVDAPPEKVQDRLVQRHLAAGIETSMPAAIARAQENDMPNGELIRSLLVKPDVVIQN</sequence>
<dbReference type="EMBL" id="KE747826">
    <property type="protein sequence ID" value="RMZ71160.1"/>
    <property type="molecule type" value="Genomic_DNA"/>
</dbReference>
<evidence type="ECO:0000313" key="2">
    <source>
        <dbReference type="Proteomes" id="UP000265663"/>
    </source>
</evidence>
<name>A0A3M7M9V0_9PLEO</name>
<keyword evidence="2" id="KW-1185">Reference proteome</keyword>
<evidence type="ECO:0000313" key="1">
    <source>
        <dbReference type="EMBL" id="RMZ71160.1"/>
    </source>
</evidence>
<dbReference type="AlphaFoldDB" id="A0A3M7M9V0"/>
<keyword evidence="1" id="KW-0418">Kinase</keyword>
<dbReference type="Pfam" id="PF03308">
    <property type="entry name" value="MeaB"/>
    <property type="match status" value="1"/>
</dbReference>
<protein>
    <submittedName>
        <fullName evidence="1">Phosphoribulokinase uridine kinase family</fullName>
    </submittedName>
</protein>